<feature type="region of interest" description="Disordered" evidence="2">
    <location>
        <begin position="1352"/>
        <end position="1375"/>
    </location>
</feature>
<dbReference type="Proteomes" id="UP000031192">
    <property type="component" value="Unassembled WGS sequence"/>
</dbReference>
<gene>
    <name evidence="4" type="ORF">MGU_07402</name>
</gene>
<feature type="domain" description="Protein kinase" evidence="3">
    <location>
        <begin position="50"/>
        <end position="399"/>
    </location>
</feature>
<dbReference type="SUPFAM" id="SSF56112">
    <property type="entry name" value="Protein kinase-like (PK-like)"/>
    <property type="match status" value="1"/>
</dbReference>
<dbReference type="SMART" id="SM00248">
    <property type="entry name" value="ANK"/>
    <property type="match status" value="4"/>
</dbReference>
<dbReference type="InterPro" id="IPR050167">
    <property type="entry name" value="Ser_Thr_protein_kinase"/>
</dbReference>
<dbReference type="InterPro" id="IPR008271">
    <property type="entry name" value="Ser/Thr_kinase_AS"/>
</dbReference>
<comment type="caution">
    <text evidence="4">The sequence shown here is derived from an EMBL/GenBank/DDBJ whole genome shotgun (WGS) entry which is preliminary data.</text>
</comment>
<dbReference type="PANTHER" id="PTHR23257:SF706">
    <property type="entry name" value="PROTO-ONCOGENE SERINE_THREONINE-PROTEIN KINASE MOS"/>
    <property type="match status" value="1"/>
</dbReference>
<dbReference type="CDD" id="cd00180">
    <property type="entry name" value="PKc"/>
    <property type="match status" value="1"/>
</dbReference>
<keyword evidence="4" id="KW-0808">Transferase</keyword>
<dbReference type="GO" id="GO:0004674">
    <property type="term" value="F:protein serine/threonine kinase activity"/>
    <property type="evidence" value="ECO:0007669"/>
    <property type="project" value="UniProtKB-KW"/>
</dbReference>
<dbReference type="GO" id="GO:0005524">
    <property type="term" value="F:ATP binding"/>
    <property type="evidence" value="ECO:0007669"/>
    <property type="project" value="InterPro"/>
</dbReference>
<keyword evidence="5" id="KW-1185">Reference proteome</keyword>
<dbReference type="InterPro" id="IPR011009">
    <property type="entry name" value="Kinase-like_dom_sf"/>
</dbReference>
<dbReference type="Gene3D" id="1.25.40.20">
    <property type="entry name" value="Ankyrin repeat-containing domain"/>
    <property type="match status" value="2"/>
</dbReference>
<dbReference type="HOGENOM" id="CLU_006477_0_0_1"/>
<dbReference type="InterPro" id="IPR036770">
    <property type="entry name" value="Ankyrin_rpt-contain_sf"/>
</dbReference>
<name>A0A0B4H6E5_METGA</name>
<dbReference type="GO" id="GO:0007165">
    <property type="term" value="P:signal transduction"/>
    <property type="evidence" value="ECO:0007669"/>
    <property type="project" value="TreeGrafter"/>
</dbReference>
<dbReference type="Gene3D" id="1.10.510.10">
    <property type="entry name" value="Transferase(Phosphotransferase) domain 1"/>
    <property type="match status" value="1"/>
</dbReference>
<accession>A0A0B4H6E5</accession>
<keyword evidence="4" id="KW-0418">Kinase</keyword>
<dbReference type="Pfam" id="PF00069">
    <property type="entry name" value="Pkinase"/>
    <property type="match status" value="1"/>
</dbReference>
<dbReference type="GO" id="GO:0005737">
    <property type="term" value="C:cytoplasm"/>
    <property type="evidence" value="ECO:0007669"/>
    <property type="project" value="TreeGrafter"/>
</dbReference>
<reference evidence="4 5" key="1">
    <citation type="journal article" date="2014" name="Proc. Natl. Acad. Sci. U.S.A.">
        <title>Trajectory and genomic determinants of fungal-pathogen speciation and host adaptation.</title>
        <authorList>
            <person name="Hu X."/>
            <person name="Xiao G."/>
            <person name="Zheng P."/>
            <person name="Shang Y."/>
            <person name="Su Y."/>
            <person name="Zhang X."/>
            <person name="Liu X."/>
            <person name="Zhan S."/>
            <person name="St Leger R.J."/>
            <person name="Wang C."/>
        </authorList>
    </citation>
    <scope>NUCLEOTIDE SEQUENCE [LARGE SCALE GENOMIC DNA]</scope>
    <source>
        <strain evidence="4 5">ARSEF 977</strain>
    </source>
</reference>
<evidence type="ECO:0000313" key="5">
    <source>
        <dbReference type="Proteomes" id="UP000031192"/>
    </source>
</evidence>
<keyword evidence="4" id="KW-0723">Serine/threonine-protein kinase</keyword>
<dbReference type="PROSITE" id="PS00108">
    <property type="entry name" value="PROTEIN_KINASE_ST"/>
    <property type="match status" value="1"/>
</dbReference>
<dbReference type="SUPFAM" id="SSF48403">
    <property type="entry name" value="Ankyrin repeat"/>
    <property type="match status" value="1"/>
</dbReference>
<dbReference type="PROSITE" id="PS50297">
    <property type="entry name" value="ANK_REP_REGION"/>
    <property type="match status" value="1"/>
</dbReference>
<dbReference type="OrthoDB" id="4062651at2759"/>
<dbReference type="PROSITE" id="PS50011">
    <property type="entry name" value="PROTEIN_KINASE_DOM"/>
    <property type="match status" value="1"/>
</dbReference>
<dbReference type="SMART" id="SM00220">
    <property type="entry name" value="S_TKc"/>
    <property type="match status" value="1"/>
</dbReference>
<dbReference type="PROSITE" id="PS50088">
    <property type="entry name" value="ANK_REPEAT"/>
    <property type="match status" value="1"/>
</dbReference>
<evidence type="ECO:0000256" key="1">
    <source>
        <dbReference type="PROSITE-ProRule" id="PRU00023"/>
    </source>
</evidence>
<dbReference type="InterPro" id="IPR000719">
    <property type="entry name" value="Prot_kinase_dom"/>
</dbReference>
<dbReference type="PANTHER" id="PTHR23257">
    <property type="entry name" value="SERINE-THREONINE PROTEIN KINASE"/>
    <property type="match status" value="1"/>
</dbReference>
<dbReference type="EMBL" id="AZNH01000031">
    <property type="protein sequence ID" value="KID85346.1"/>
    <property type="molecule type" value="Genomic_DNA"/>
</dbReference>
<evidence type="ECO:0000313" key="4">
    <source>
        <dbReference type="EMBL" id="KID85346.1"/>
    </source>
</evidence>
<keyword evidence="1" id="KW-0040">ANK repeat</keyword>
<dbReference type="InterPro" id="IPR002110">
    <property type="entry name" value="Ankyrin_rpt"/>
</dbReference>
<protein>
    <submittedName>
        <fullName evidence="4">Serine/threonine protein kinase</fullName>
    </submittedName>
</protein>
<evidence type="ECO:0000256" key="2">
    <source>
        <dbReference type="SAM" id="MobiDB-lite"/>
    </source>
</evidence>
<dbReference type="Pfam" id="PF13606">
    <property type="entry name" value="Ank_3"/>
    <property type="match status" value="1"/>
</dbReference>
<feature type="repeat" description="ANK" evidence="1">
    <location>
        <begin position="1170"/>
        <end position="1192"/>
    </location>
</feature>
<proteinExistence type="predicted"/>
<organism evidence="4 5">
    <name type="scientific">Metarhizium guizhouense (strain ARSEF 977)</name>
    <dbReference type="NCBI Taxonomy" id="1276136"/>
    <lineage>
        <taxon>Eukaryota</taxon>
        <taxon>Fungi</taxon>
        <taxon>Dikarya</taxon>
        <taxon>Ascomycota</taxon>
        <taxon>Pezizomycotina</taxon>
        <taxon>Sordariomycetes</taxon>
        <taxon>Hypocreomycetidae</taxon>
        <taxon>Hypocreales</taxon>
        <taxon>Clavicipitaceae</taxon>
        <taxon>Metarhizium</taxon>
    </lineage>
</organism>
<sequence>MTSQEPSRSNVGFAQREHDILSLLSIFVHTHQTLSIGFRLLSIVLDDQSFYMPAPVNQGGYFEVYILRSKDILEADFLGSKEDIPSNLPRTVAVKCPKVRGKLNDRRNQKLWTSMAMELQILKHEHVKDHDNIIKLLGLSWRSVRGTYMPAFVLEAAKSDLYSMIQSFQFTLDRMTTRKILGLAVDISCGLSALHDLGVIHGDMKPQNVLVFEDQKLGFVAKITDFGSSLLKTDIKEPIVLPYNTDIWQAPECQNALDGSQLIKADNFSLGLVLCYMLSRGLVLHQLKESDEKAATDGQSAVSYDFYAKVATQALHETFRPLLEIEEERLYGPMSSRKPEGWPDPNEKVDNLDEDESYVSIRKIQRAVARTLLPSLFEPSMRPSSKSIYLNMRICFSWLLKRDTFYPILSLHDPFTPERLKAANFNDQERDVLQNPGTSGAIATKEDKERVWKYATTMEWLDRSIKTIQQGGDLPSMDDISQSDAAHRIATSLKTWTQSEAPPRNNMREVRNPFAVVEAEASFGTMRCIPACVLSQILGEMRAVACNERESESRRAEAAWQCSIFQIMAAQLDQVDNPDIGPTLELMLLAANLGNWKAQSICGWLHSVFDKPFPVSEAVELEWLHDSICKGSATARRRLESLDPEAYAIAVDDLKRCWAGIGVNLPDDWQIYDDIDFLGLLEDQPRLVGDYLQIAATCGRLSLLRNILNKYSSIIDINARHPGDETILLKACRSGHFEVVLCLLDQDADASICSEDGAAPLHFLSAFEEEQIPLVANRLVAAKASLKARSNNAKLYKLAVDATFGMVDGTPLTWAVAANNQAATQALLDLGSDPFDIAGRTAEYGDSWSNNAHISPVWTAAASFQYELLEMLLKRAGDCAEHLNYNKRTFGTQGVKDPFTILGWMVNGCEGHGIRRLLLHGKQFSQAFQRTFDLVLQYGADPSNVSVEGLPFIRTAIQWGQPYIIDHLMTTRGGMFKPTASDWSHCVLIALALQDNSTLGVLLRHSQADALDPAHWNKFFASTKALPDDSEMLDHFRKYRDSNLDMLPHCGNALLVGKYKLAKWLYQTGKCDLTTMENDKTLLGRLITASKVYRNASLHIAAFLSLNPPNEVYYNVIDLLGSRLTALQAVVYIQEYRHGQMATTDILQAILRKKTDTDYLNLRVEGGPWQGKTALHLAVESCNVDAVQYLIDAKGRHLDLSALDGNGFSLIDHAALLMKNQKSNMDLWEVPSEKRREVDLRHFENTLVIMRLLYRTKRAKPNKLALSLTRVEVDELQVILYGDEEQLVIPCKIPNLKRAIESGQYNCDDWPESSDPLRRQSVMIFQVLRDYGLKLGLNDAVFGYTDTVKPAAGHDSGGEQSLVSDPGEQRDGQEAYSEFVNSVKKLKL</sequence>
<evidence type="ECO:0000259" key="3">
    <source>
        <dbReference type="PROSITE" id="PS50011"/>
    </source>
</evidence>